<evidence type="ECO:0000256" key="4">
    <source>
        <dbReference type="ARBA" id="ARBA00022840"/>
    </source>
</evidence>
<keyword evidence="1" id="KW-0813">Transport</keyword>
<dbReference type="Gene3D" id="3.40.50.300">
    <property type="entry name" value="P-loop containing nucleotide triphosphate hydrolases"/>
    <property type="match status" value="1"/>
</dbReference>
<dbReference type="Pfam" id="PF00005">
    <property type="entry name" value="ABC_tran"/>
    <property type="match status" value="1"/>
</dbReference>
<protein>
    <submittedName>
        <fullName evidence="8">ABC transporter ATP-binding protein</fullName>
    </submittedName>
</protein>
<evidence type="ECO:0000256" key="3">
    <source>
        <dbReference type="ARBA" id="ARBA00022741"/>
    </source>
</evidence>
<evidence type="ECO:0000259" key="7">
    <source>
        <dbReference type="PROSITE" id="PS50893"/>
    </source>
</evidence>
<evidence type="ECO:0000256" key="2">
    <source>
        <dbReference type="ARBA" id="ARBA00022475"/>
    </source>
</evidence>
<dbReference type="SUPFAM" id="SSF52540">
    <property type="entry name" value="P-loop containing nucleoside triphosphate hydrolases"/>
    <property type="match status" value="1"/>
</dbReference>
<evidence type="ECO:0000256" key="6">
    <source>
        <dbReference type="ARBA" id="ARBA00023136"/>
    </source>
</evidence>
<dbReference type="CDD" id="cd03293">
    <property type="entry name" value="ABC_NrtD_SsuB_transporters"/>
    <property type="match status" value="1"/>
</dbReference>
<dbReference type="InterPro" id="IPR027417">
    <property type="entry name" value="P-loop_NTPase"/>
</dbReference>
<sequence>MVTAAVEATALTHRFALGRDRLTVLDGVDLAVAPGEFVAVVGPSGSGKSTLLRLLAGLDRPTRGRLTVDGAPLAGPDPSRALVFQDPTLFPWRTVRGNVEIGPRATGRLRERRDDVAAALELVGLTDFADAYPSQLSGGMAQRAALARALVNRPELLLLDEPLGALDALTRLAMQKELLNLWEARGFTAVLVTHDVDEALRLADRVLVLSARPGRVLADLPVDAARPRDTGAPALRDLRHRILRLLGVES</sequence>
<organism evidence="8 9">
    <name type="scientific">Actinomadura parmotrematis</name>
    <dbReference type="NCBI Taxonomy" id="2864039"/>
    <lineage>
        <taxon>Bacteria</taxon>
        <taxon>Bacillati</taxon>
        <taxon>Actinomycetota</taxon>
        <taxon>Actinomycetes</taxon>
        <taxon>Streptosporangiales</taxon>
        <taxon>Thermomonosporaceae</taxon>
        <taxon>Actinomadura</taxon>
    </lineage>
</organism>
<accession>A0ABS7FVS0</accession>
<dbReference type="InterPro" id="IPR003439">
    <property type="entry name" value="ABC_transporter-like_ATP-bd"/>
</dbReference>
<proteinExistence type="predicted"/>
<dbReference type="PROSITE" id="PS00211">
    <property type="entry name" value="ABC_TRANSPORTER_1"/>
    <property type="match status" value="1"/>
</dbReference>
<keyword evidence="2" id="KW-1003">Cell membrane</keyword>
<dbReference type="InterPro" id="IPR050166">
    <property type="entry name" value="ABC_transporter_ATP-bind"/>
</dbReference>
<dbReference type="PANTHER" id="PTHR42788:SF17">
    <property type="entry name" value="ALIPHATIC SULFONATES IMPORT ATP-BINDING PROTEIN SSUB"/>
    <property type="match status" value="1"/>
</dbReference>
<reference evidence="8 9" key="1">
    <citation type="submission" date="2021-07" db="EMBL/GenBank/DDBJ databases">
        <title>Actinomadura sp. PM05-2 isolated from lichen.</title>
        <authorList>
            <person name="Somphong A."/>
            <person name="Phongsopitanun W."/>
            <person name="Tanasupawat S."/>
            <person name="Peongsungnone V."/>
        </authorList>
    </citation>
    <scope>NUCLEOTIDE SEQUENCE [LARGE SCALE GENOMIC DNA]</scope>
    <source>
        <strain evidence="8 9">PM05-2</strain>
    </source>
</reference>
<dbReference type="GO" id="GO:0005524">
    <property type="term" value="F:ATP binding"/>
    <property type="evidence" value="ECO:0007669"/>
    <property type="project" value="UniProtKB-KW"/>
</dbReference>
<dbReference type="PROSITE" id="PS50893">
    <property type="entry name" value="ABC_TRANSPORTER_2"/>
    <property type="match status" value="1"/>
</dbReference>
<dbReference type="PANTHER" id="PTHR42788">
    <property type="entry name" value="TAURINE IMPORT ATP-BINDING PROTEIN-RELATED"/>
    <property type="match status" value="1"/>
</dbReference>
<keyword evidence="9" id="KW-1185">Reference proteome</keyword>
<dbReference type="Proteomes" id="UP000774570">
    <property type="component" value="Unassembled WGS sequence"/>
</dbReference>
<feature type="domain" description="ABC transporter" evidence="7">
    <location>
        <begin position="6"/>
        <end position="236"/>
    </location>
</feature>
<dbReference type="SMART" id="SM00382">
    <property type="entry name" value="AAA"/>
    <property type="match status" value="1"/>
</dbReference>
<keyword evidence="5" id="KW-1278">Translocase</keyword>
<keyword evidence="4 8" id="KW-0067">ATP-binding</keyword>
<evidence type="ECO:0000256" key="1">
    <source>
        <dbReference type="ARBA" id="ARBA00022448"/>
    </source>
</evidence>
<name>A0ABS7FVS0_9ACTN</name>
<keyword evidence="6" id="KW-0472">Membrane</keyword>
<gene>
    <name evidence="8" type="ORF">K1Y72_19195</name>
</gene>
<dbReference type="InterPro" id="IPR003593">
    <property type="entry name" value="AAA+_ATPase"/>
</dbReference>
<dbReference type="RefSeq" id="WP_220167760.1">
    <property type="nucleotide sequence ID" value="NZ_JAIBOA010000012.1"/>
</dbReference>
<dbReference type="EMBL" id="JAIBOA010000012">
    <property type="protein sequence ID" value="MBW8484517.1"/>
    <property type="molecule type" value="Genomic_DNA"/>
</dbReference>
<dbReference type="InterPro" id="IPR017871">
    <property type="entry name" value="ABC_transporter-like_CS"/>
</dbReference>
<evidence type="ECO:0000313" key="8">
    <source>
        <dbReference type="EMBL" id="MBW8484517.1"/>
    </source>
</evidence>
<evidence type="ECO:0000256" key="5">
    <source>
        <dbReference type="ARBA" id="ARBA00022967"/>
    </source>
</evidence>
<evidence type="ECO:0000313" key="9">
    <source>
        <dbReference type="Proteomes" id="UP000774570"/>
    </source>
</evidence>
<keyword evidence="3" id="KW-0547">Nucleotide-binding</keyword>
<comment type="caution">
    <text evidence="8">The sequence shown here is derived from an EMBL/GenBank/DDBJ whole genome shotgun (WGS) entry which is preliminary data.</text>
</comment>